<dbReference type="WBParaSite" id="PS1159_v2.g13643.t1">
    <property type="protein sequence ID" value="PS1159_v2.g13643.t1"/>
    <property type="gene ID" value="PS1159_v2.g13643"/>
</dbReference>
<proteinExistence type="predicted"/>
<evidence type="ECO:0000313" key="1">
    <source>
        <dbReference type="Proteomes" id="UP000887580"/>
    </source>
</evidence>
<organism evidence="1 2">
    <name type="scientific">Panagrolaimus sp. PS1159</name>
    <dbReference type="NCBI Taxonomy" id="55785"/>
    <lineage>
        <taxon>Eukaryota</taxon>
        <taxon>Metazoa</taxon>
        <taxon>Ecdysozoa</taxon>
        <taxon>Nematoda</taxon>
        <taxon>Chromadorea</taxon>
        <taxon>Rhabditida</taxon>
        <taxon>Tylenchina</taxon>
        <taxon>Panagrolaimomorpha</taxon>
        <taxon>Panagrolaimoidea</taxon>
        <taxon>Panagrolaimidae</taxon>
        <taxon>Panagrolaimus</taxon>
    </lineage>
</organism>
<sequence length="215" mass="25199">MNTFSPLSPFLFENEDERNYWAEWIENSDQSSKIAKENDELKGRIADMQRHITLLQELVLQDSDGPIPDESLLDSAPASVQIIAEFLNNPEQQQREATPPFYGAPASVEMEPQPELQDRIEPYQQQHHFDQNPHQQQQQPPYFGQNPQQQQQPQYFGQNPQQQQQPLYFGQNPQQQQYAQPLYQHTISNFHQNGLPEQLSFISPPQWHYCVITFH</sequence>
<accession>A0AC35F460</accession>
<dbReference type="Proteomes" id="UP000887580">
    <property type="component" value="Unplaced"/>
</dbReference>
<name>A0AC35F460_9BILA</name>
<reference evidence="2" key="1">
    <citation type="submission" date="2022-11" db="UniProtKB">
        <authorList>
            <consortium name="WormBaseParasite"/>
        </authorList>
    </citation>
    <scope>IDENTIFICATION</scope>
</reference>
<protein>
    <submittedName>
        <fullName evidence="2">Uncharacterized protein</fullName>
    </submittedName>
</protein>
<evidence type="ECO:0000313" key="2">
    <source>
        <dbReference type="WBParaSite" id="PS1159_v2.g13643.t1"/>
    </source>
</evidence>